<protein>
    <submittedName>
        <fullName evidence="1">Uncharacterized protein</fullName>
    </submittedName>
</protein>
<gene>
    <name evidence="1" type="ORF">HY912_20325</name>
</gene>
<evidence type="ECO:0000313" key="1">
    <source>
        <dbReference type="EMBL" id="MBI5251846.1"/>
    </source>
</evidence>
<organism evidence="1 2">
    <name type="scientific">Desulfomonile tiedjei</name>
    <dbReference type="NCBI Taxonomy" id="2358"/>
    <lineage>
        <taxon>Bacteria</taxon>
        <taxon>Pseudomonadati</taxon>
        <taxon>Thermodesulfobacteriota</taxon>
        <taxon>Desulfomonilia</taxon>
        <taxon>Desulfomonilales</taxon>
        <taxon>Desulfomonilaceae</taxon>
        <taxon>Desulfomonile</taxon>
    </lineage>
</organism>
<comment type="caution">
    <text evidence="1">The sequence shown here is derived from an EMBL/GenBank/DDBJ whole genome shotgun (WGS) entry which is preliminary data.</text>
</comment>
<dbReference type="EMBL" id="JACRDE010000531">
    <property type="protein sequence ID" value="MBI5251846.1"/>
    <property type="molecule type" value="Genomic_DNA"/>
</dbReference>
<dbReference type="AlphaFoldDB" id="A0A9D6V8F2"/>
<name>A0A9D6V8F2_9BACT</name>
<evidence type="ECO:0000313" key="2">
    <source>
        <dbReference type="Proteomes" id="UP000807825"/>
    </source>
</evidence>
<sequence>MLREHVNDIMIRWCPKERRGREYDPVIFLETPEQARKLIRHLQQQLQKAKLDRNKELIVEIEQILARVESLSKRFFRWEQSMSRSLEAEDLREIKKLPLDF</sequence>
<dbReference type="Proteomes" id="UP000807825">
    <property type="component" value="Unassembled WGS sequence"/>
</dbReference>
<reference evidence="1" key="1">
    <citation type="submission" date="2020-07" db="EMBL/GenBank/DDBJ databases">
        <title>Huge and variable diversity of episymbiotic CPR bacteria and DPANN archaea in groundwater ecosystems.</title>
        <authorList>
            <person name="He C.Y."/>
            <person name="Keren R."/>
            <person name="Whittaker M."/>
            <person name="Farag I.F."/>
            <person name="Doudna J."/>
            <person name="Cate J.H.D."/>
            <person name="Banfield J.F."/>
        </authorList>
    </citation>
    <scope>NUCLEOTIDE SEQUENCE</scope>
    <source>
        <strain evidence="1">NC_groundwater_1664_Pr3_B-0.1um_52_9</strain>
    </source>
</reference>
<proteinExistence type="predicted"/>
<accession>A0A9D6V8F2</accession>